<proteinExistence type="predicted"/>
<feature type="transmembrane region" description="Helical" evidence="1">
    <location>
        <begin position="12"/>
        <end position="30"/>
    </location>
</feature>
<reference evidence="2" key="1">
    <citation type="submission" date="2023-01" db="EMBL/GenBank/DDBJ databases">
        <title>Human gut microbiome strain richness.</title>
        <authorList>
            <person name="Chen-Liaw A."/>
        </authorList>
    </citation>
    <scope>NUCLEOTIDE SEQUENCE</scope>
    <source>
        <strain evidence="2">D59st1_B8_D59t2_181005</strain>
    </source>
</reference>
<dbReference type="AlphaFoldDB" id="A0AAW6DWQ8"/>
<accession>A0AAW6DWQ8</accession>
<dbReference type="RefSeq" id="WP_195551118.1">
    <property type="nucleotide sequence ID" value="NZ_JADMNX010000002.1"/>
</dbReference>
<keyword evidence="1" id="KW-1133">Transmembrane helix</keyword>
<comment type="caution">
    <text evidence="2">The sequence shown here is derived from an EMBL/GenBank/DDBJ whole genome shotgun (WGS) entry which is preliminary data.</text>
</comment>
<evidence type="ECO:0000256" key="1">
    <source>
        <dbReference type="SAM" id="Phobius"/>
    </source>
</evidence>
<organism evidence="2 3">
    <name type="scientific">Ruminococcus bicirculans</name>
    <name type="common">ex Wegman et al. 2014</name>
    <dbReference type="NCBI Taxonomy" id="1160721"/>
    <lineage>
        <taxon>Bacteria</taxon>
        <taxon>Bacillati</taxon>
        <taxon>Bacillota</taxon>
        <taxon>Clostridia</taxon>
        <taxon>Eubacteriales</taxon>
        <taxon>Oscillospiraceae</taxon>
        <taxon>Ruminococcus</taxon>
    </lineage>
</organism>
<evidence type="ECO:0000313" key="2">
    <source>
        <dbReference type="EMBL" id="MDB8741086.1"/>
    </source>
</evidence>
<keyword evidence="1" id="KW-0812">Transmembrane</keyword>
<name>A0AAW6DWQ8_9FIRM</name>
<gene>
    <name evidence="2" type="ORF">PNV70_03265</name>
</gene>
<sequence length="194" mass="22810">MKNAKSRKIKIILILMTGLIAFLVVTFLIFKDNLANLFLNKNELYIREQIETVSDITSHHISVKDIRMYHTTDADKLTDEQVATATNVLYLITNDDLQIHIDDSTHCYEYFTDNGFGSPQNDHRYYAMSEVYYFSGTRSLFDKYNLTNTANADYEIHTFETDKTDSLERSRDIYLQMDYKEITDFSLWKIKLFS</sequence>
<protein>
    <submittedName>
        <fullName evidence="2">Uncharacterized protein</fullName>
    </submittedName>
</protein>
<keyword evidence="1" id="KW-0472">Membrane</keyword>
<evidence type="ECO:0000313" key="3">
    <source>
        <dbReference type="Proteomes" id="UP001211421"/>
    </source>
</evidence>
<dbReference type="Proteomes" id="UP001211421">
    <property type="component" value="Unassembled WGS sequence"/>
</dbReference>
<dbReference type="EMBL" id="JAQMLS010000002">
    <property type="protein sequence ID" value="MDB8741086.1"/>
    <property type="molecule type" value="Genomic_DNA"/>
</dbReference>